<sequence length="156" mass="16269">MFTTVTGPARPSSSLRRVLSVSLALGLAMALAACSSGSGGVASAPRPPKRTSAVPPVRQPTRTTPRDAAVQNVPGLEGVIGASQSQLVRLFGEPRLDVWEGDARKLQFTGTACVLDVFLYPSTSSKEPRASYVDARRSSDGQDVDRAACVGALKGK</sequence>
<reference evidence="3 4" key="1">
    <citation type="submission" date="2019-12" db="EMBL/GenBank/DDBJ databases">
        <authorList>
            <person name="Feng G."/>
            <person name="Zhu H."/>
        </authorList>
    </citation>
    <scope>NUCLEOTIDE SEQUENCE [LARGE SCALE GENOMIC DNA]</scope>
    <source>
        <strain evidence="3 4">FGD1</strain>
    </source>
</reference>
<name>A0A7X4K6X5_9SPHN</name>
<protein>
    <submittedName>
        <fullName evidence="3">Uncharacterized protein</fullName>
    </submittedName>
</protein>
<evidence type="ECO:0000313" key="4">
    <source>
        <dbReference type="Proteomes" id="UP000465810"/>
    </source>
</evidence>
<dbReference type="RefSeq" id="WP_160984376.1">
    <property type="nucleotide sequence ID" value="NZ_WVTD01000001.1"/>
</dbReference>
<accession>A0A7X4K6X5</accession>
<feature type="signal peptide" evidence="2">
    <location>
        <begin position="1"/>
        <end position="32"/>
    </location>
</feature>
<evidence type="ECO:0000256" key="2">
    <source>
        <dbReference type="SAM" id="SignalP"/>
    </source>
</evidence>
<keyword evidence="2" id="KW-0732">Signal</keyword>
<organism evidence="3 4">
    <name type="scientific">Novosphingobium silvae</name>
    <dbReference type="NCBI Taxonomy" id="2692619"/>
    <lineage>
        <taxon>Bacteria</taxon>
        <taxon>Pseudomonadati</taxon>
        <taxon>Pseudomonadota</taxon>
        <taxon>Alphaproteobacteria</taxon>
        <taxon>Sphingomonadales</taxon>
        <taxon>Sphingomonadaceae</taxon>
        <taxon>Novosphingobium</taxon>
    </lineage>
</organism>
<feature type="compositionally biased region" description="Low complexity" evidence="1">
    <location>
        <begin position="54"/>
        <end position="63"/>
    </location>
</feature>
<keyword evidence="4" id="KW-1185">Reference proteome</keyword>
<proteinExistence type="predicted"/>
<feature type="chain" id="PRO_5031482112" evidence="2">
    <location>
        <begin position="33"/>
        <end position="156"/>
    </location>
</feature>
<gene>
    <name evidence="3" type="ORF">GR702_02685</name>
</gene>
<comment type="caution">
    <text evidence="3">The sequence shown here is derived from an EMBL/GenBank/DDBJ whole genome shotgun (WGS) entry which is preliminary data.</text>
</comment>
<dbReference type="EMBL" id="WVTD01000001">
    <property type="protein sequence ID" value="MYL96683.1"/>
    <property type="molecule type" value="Genomic_DNA"/>
</dbReference>
<feature type="region of interest" description="Disordered" evidence="1">
    <location>
        <begin position="38"/>
        <end position="67"/>
    </location>
</feature>
<evidence type="ECO:0000256" key="1">
    <source>
        <dbReference type="SAM" id="MobiDB-lite"/>
    </source>
</evidence>
<dbReference type="AlphaFoldDB" id="A0A7X4K6X5"/>
<dbReference type="Proteomes" id="UP000465810">
    <property type="component" value="Unassembled WGS sequence"/>
</dbReference>
<evidence type="ECO:0000313" key="3">
    <source>
        <dbReference type="EMBL" id="MYL96683.1"/>
    </source>
</evidence>